<dbReference type="PANTHER" id="PTHR43162">
    <property type="match status" value="1"/>
</dbReference>
<dbReference type="InterPro" id="IPR008030">
    <property type="entry name" value="NmrA-like"/>
</dbReference>
<evidence type="ECO:0000259" key="1">
    <source>
        <dbReference type="Pfam" id="PF05368"/>
    </source>
</evidence>
<evidence type="ECO:0000313" key="3">
    <source>
        <dbReference type="Proteomes" id="UP000436006"/>
    </source>
</evidence>
<feature type="domain" description="NmrA-like" evidence="1">
    <location>
        <begin position="3"/>
        <end position="256"/>
    </location>
</feature>
<keyword evidence="3" id="KW-1185">Reference proteome</keyword>
<name>A0A7K1SQM0_9BACT</name>
<organism evidence="2 3">
    <name type="scientific">Spirosoma arboris</name>
    <dbReference type="NCBI Taxonomy" id="2682092"/>
    <lineage>
        <taxon>Bacteria</taxon>
        <taxon>Pseudomonadati</taxon>
        <taxon>Bacteroidota</taxon>
        <taxon>Cytophagia</taxon>
        <taxon>Cytophagales</taxon>
        <taxon>Cytophagaceae</taxon>
        <taxon>Spirosoma</taxon>
    </lineage>
</organism>
<dbReference type="Gene3D" id="3.90.25.10">
    <property type="entry name" value="UDP-galactose 4-epimerase, domain 1"/>
    <property type="match status" value="1"/>
</dbReference>
<dbReference type="Pfam" id="PF05368">
    <property type="entry name" value="NmrA"/>
    <property type="match status" value="1"/>
</dbReference>
<dbReference type="InterPro" id="IPR036291">
    <property type="entry name" value="NAD(P)-bd_dom_sf"/>
</dbReference>
<comment type="caution">
    <text evidence="2">The sequence shown here is derived from an EMBL/GenBank/DDBJ whole genome shotgun (WGS) entry which is preliminary data.</text>
</comment>
<sequence>MFAITGITGHVGRVTGEILLNQHRPVRAVVRNPAKGTEWAARGAAVTIADLFDESALTEAFRGAEGVFIMTPPALDFENVIEQHQQMLDAILGALKNARPEKVVYLSSIGGHLRKGTGAIRKLYDLEQALTRLDIPTAGIRAGWFMENFTGSIPPAIQSGLLHSFLNPTDLLIPMIAVNDIGKLAADLLAQSWTGPRIIELEGPSRYSADNVASILGYHTDRSISAVPIPGTDYEKVYSSFGFTQDASRLMAEMNDGFNRQWIVFEGSNTEHMCGETLLEDMLKAYLTKPS</sequence>
<dbReference type="RefSeq" id="WP_157590892.1">
    <property type="nucleotide sequence ID" value="NZ_WPIN01000031.1"/>
</dbReference>
<accession>A0A7K1SQM0</accession>
<dbReference type="InterPro" id="IPR051604">
    <property type="entry name" value="Ergot_Alk_Oxidoreductase"/>
</dbReference>
<dbReference type="EMBL" id="WPIN01000031">
    <property type="protein sequence ID" value="MVM36091.1"/>
    <property type="molecule type" value="Genomic_DNA"/>
</dbReference>
<protein>
    <submittedName>
        <fullName evidence="2">NAD(P)H-binding protein</fullName>
    </submittedName>
</protein>
<dbReference type="SUPFAM" id="SSF51735">
    <property type="entry name" value="NAD(P)-binding Rossmann-fold domains"/>
    <property type="match status" value="1"/>
</dbReference>
<dbReference type="Gene3D" id="3.40.50.720">
    <property type="entry name" value="NAD(P)-binding Rossmann-like Domain"/>
    <property type="match status" value="1"/>
</dbReference>
<reference evidence="2 3" key="1">
    <citation type="submission" date="2019-12" db="EMBL/GenBank/DDBJ databases">
        <title>Spirosoma sp. HMF4905 genome sequencing and assembly.</title>
        <authorList>
            <person name="Kang H."/>
            <person name="Cha I."/>
            <person name="Kim H."/>
            <person name="Joh K."/>
        </authorList>
    </citation>
    <scope>NUCLEOTIDE SEQUENCE [LARGE SCALE GENOMIC DNA]</scope>
    <source>
        <strain evidence="2 3">HMF4905</strain>
    </source>
</reference>
<dbReference type="PANTHER" id="PTHR43162:SF1">
    <property type="entry name" value="PRESTALK A DIFFERENTIATION PROTEIN A"/>
    <property type="match status" value="1"/>
</dbReference>
<dbReference type="Proteomes" id="UP000436006">
    <property type="component" value="Unassembled WGS sequence"/>
</dbReference>
<dbReference type="AlphaFoldDB" id="A0A7K1SQM0"/>
<gene>
    <name evidence="2" type="ORF">GO755_39120</name>
</gene>
<proteinExistence type="predicted"/>
<evidence type="ECO:0000313" key="2">
    <source>
        <dbReference type="EMBL" id="MVM36091.1"/>
    </source>
</evidence>